<organism evidence="1 2">
    <name type="scientific">Haemophilus parahaemolyticus</name>
    <dbReference type="NCBI Taxonomy" id="735"/>
    <lineage>
        <taxon>Bacteria</taxon>
        <taxon>Pseudomonadati</taxon>
        <taxon>Pseudomonadota</taxon>
        <taxon>Gammaproteobacteria</taxon>
        <taxon>Pasteurellales</taxon>
        <taxon>Pasteurellaceae</taxon>
        <taxon>Haemophilus</taxon>
    </lineage>
</organism>
<dbReference type="AlphaFoldDB" id="A0A369Z5A6"/>
<comment type="caution">
    <text evidence="1">The sequence shown here is derived from an EMBL/GenBank/DDBJ whole genome shotgun (WGS) entry which is preliminary data.</text>
</comment>
<evidence type="ECO:0000313" key="1">
    <source>
        <dbReference type="EMBL" id="RDF00370.1"/>
    </source>
</evidence>
<dbReference type="EMBL" id="QEQD01000011">
    <property type="protein sequence ID" value="RDF00370.1"/>
    <property type="molecule type" value="Genomic_DNA"/>
</dbReference>
<proteinExistence type="predicted"/>
<dbReference type="Proteomes" id="UP000253999">
    <property type="component" value="Unassembled WGS sequence"/>
</dbReference>
<accession>A0A369Z5A6</accession>
<reference evidence="1 2" key="1">
    <citation type="submission" date="2018-05" db="EMBL/GenBank/DDBJ databases">
        <title>Draft Genome Sequences for a Diverse set of 7 Haemophilus Species.</title>
        <authorList>
            <person name="Nichols M."/>
            <person name="Topaz N."/>
            <person name="Wang X."/>
            <person name="Wang X."/>
            <person name="Boxrud D."/>
        </authorList>
    </citation>
    <scope>NUCLEOTIDE SEQUENCE [LARGE SCALE GENOMIC DNA]</scope>
    <source>
        <strain evidence="1 2">C2010039593</strain>
    </source>
</reference>
<name>A0A369Z5A6_HAEPH</name>
<evidence type="ECO:0000313" key="2">
    <source>
        <dbReference type="Proteomes" id="UP000253999"/>
    </source>
</evidence>
<dbReference type="RefSeq" id="WP_111313571.1">
    <property type="nucleotide sequence ID" value="NZ_CAUPAH010000009.1"/>
</dbReference>
<protein>
    <submittedName>
        <fullName evidence="1">Uncharacterized protein</fullName>
    </submittedName>
</protein>
<gene>
    <name evidence="1" type="ORF">DPV98_09755</name>
</gene>
<sequence>MLNIQQNTNHYLEDGYSHPYTSSELLAISLGYKEVFHPHSYNQRYFILNGKKWIHNLDALRHKLNHEYGRYITDEELEASEPEGFGYDVTAYFEHCVVPVKALSKTNGFKELMRQVSLSH</sequence>